<dbReference type="SUPFAM" id="SSF52540">
    <property type="entry name" value="P-loop containing nucleoside triphosphate hydrolases"/>
    <property type="match status" value="1"/>
</dbReference>
<evidence type="ECO:0000256" key="4">
    <source>
        <dbReference type="SAM" id="MobiDB-lite"/>
    </source>
</evidence>
<evidence type="ECO:0000256" key="2">
    <source>
        <dbReference type="ARBA" id="ARBA00022840"/>
    </source>
</evidence>
<dbReference type="InterPro" id="IPR058031">
    <property type="entry name" value="AAA_lid_NorR"/>
</dbReference>
<protein>
    <submittedName>
        <fullName evidence="7">FHA domain-containing protein</fullName>
    </submittedName>
</protein>
<dbReference type="InterPro" id="IPR027417">
    <property type="entry name" value="P-loop_NTPase"/>
</dbReference>
<dbReference type="Proteomes" id="UP000315369">
    <property type="component" value="Unassembled WGS sequence"/>
</dbReference>
<dbReference type="PROSITE" id="PS00675">
    <property type="entry name" value="SIGMA54_INTERACT_1"/>
    <property type="match status" value="1"/>
</dbReference>
<dbReference type="InterPro" id="IPR025662">
    <property type="entry name" value="Sigma_54_int_dom_ATP-bd_1"/>
</dbReference>
<organism evidence="7 8">
    <name type="scientific">Myxococcus llanfairpwllgwyngyllgogerychwyrndrobwllllantysiliogogogochensis</name>
    <dbReference type="NCBI Taxonomy" id="2590453"/>
    <lineage>
        <taxon>Bacteria</taxon>
        <taxon>Pseudomonadati</taxon>
        <taxon>Myxococcota</taxon>
        <taxon>Myxococcia</taxon>
        <taxon>Myxococcales</taxon>
        <taxon>Cystobacterineae</taxon>
        <taxon>Myxococcaceae</taxon>
        <taxon>Myxococcus</taxon>
    </lineage>
</organism>
<evidence type="ECO:0000313" key="7">
    <source>
        <dbReference type="EMBL" id="TQF18001.1"/>
    </source>
</evidence>
<dbReference type="SMART" id="SM00382">
    <property type="entry name" value="AAA"/>
    <property type="match status" value="1"/>
</dbReference>
<keyword evidence="8" id="KW-1185">Reference proteome</keyword>
<name>A0A540X9N4_9BACT</name>
<evidence type="ECO:0000313" key="8">
    <source>
        <dbReference type="Proteomes" id="UP000315369"/>
    </source>
</evidence>
<dbReference type="SUPFAM" id="SSF46689">
    <property type="entry name" value="Homeodomain-like"/>
    <property type="match status" value="1"/>
</dbReference>
<dbReference type="AlphaFoldDB" id="A0A540X9N4"/>
<comment type="caution">
    <text evidence="7">The sequence shown here is derived from an EMBL/GenBank/DDBJ whole genome shotgun (WGS) entry which is preliminary data.</text>
</comment>
<dbReference type="Pfam" id="PF00158">
    <property type="entry name" value="Sigma54_activat"/>
    <property type="match status" value="1"/>
</dbReference>
<feature type="domain" description="Sigma-54 factor interaction" evidence="6">
    <location>
        <begin position="218"/>
        <end position="450"/>
    </location>
</feature>
<dbReference type="CDD" id="cd00060">
    <property type="entry name" value="FHA"/>
    <property type="match status" value="1"/>
</dbReference>
<accession>A0A540X9N4</accession>
<dbReference type="InterPro" id="IPR002078">
    <property type="entry name" value="Sigma_54_int"/>
</dbReference>
<dbReference type="Gene3D" id="3.40.50.300">
    <property type="entry name" value="P-loop containing nucleotide triphosphate hydrolases"/>
    <property type="match status" value="1"/>
</dbReference>
<keyword evidence="1" id="KW-0547">Nucleotide-binding</keyword>
<dbReference type="PANTHER" id="PTHR32071">
    <property type="entry name" value="TRANSCRIPTIONAL REGULATORY PROTEIN"/>
    <property type="match status" value="1"/>
</dbReference>
<dbReference type="EMBL" id="VIFM01000001">
    <property type="protein sequence ID" value="TQF18001.1"/>
    <property type="molecule type" value="Genomic_DNA"/>
</dbReference>
<gene>
    <name evidence="7" type="ORF">FJV41_00190</name>
</gene>
<dbReference type="Gene3D" id="1.10.10.60">
    <property type="entry name" value="Homeodomain-like"/>
    <property type="match status" value="1"/>
</dbReference>
<sequence>MPPRERWRGRWRPWTARGRASSPGAWRRWWRTRSPRRARRPPPLGGPETAVRSRRPCSSCARTIHEAAGPSGVGQAPRHDEGMSASMSEHTEVISLQDTPGGLSVRRVRLQVSTGPDTNIEVSSSSERLTIGSAPGNALVLSDPTVSRFHAELERKPGGYRLRDLESTNGTRVDHVRVTDAFVVDGSTLAFGNTTVRFTWVAEQDVVPLHSEPHFGKLVGEGAVMRALFARLARLAVTDATVLIEGESGTGKELVAEALHQRSPRASGPFVVVDCGSIPPELVESELFGHEKGSFTGATHERRGAFEAAHGGTLFLDEIGELPLAVQPRLLRALERRQVKRVGADAFRPVDVRFVAATHRDLRAGVNRGEFREDLYFRLAVGMVSVPPLRAHLEDLSLLLRHLWEETFRSLGLPPRPYTPPGAETLRQLMSLPWRGNVRELRNFVERSVAMSGALDAAFVQGTPTPGSVPSLPSVRVDLSYKDAKEAWLDHFEETYLRQRLNSAGGNVSQMAREAEVDRAHVIKLLRKHAVR</sequence>
<proteinExistence type="predicted"/>
<keyword evidence="2" id="KW-0067">ATP-binding</keyword>
<dbReference type="InterPro" id="IPR003593">
    <property type="entry name" value="AAA+_ATPase"/>
</dbReference>
<evidence type="ECO:0000256" key="3">
    <source>
        <dbReference type="ARBA" id="ARBA00023125"/>
    </source>
</evidence>
<dbReference type="InterPro" id="IPR025943">
    <property type="entry name" value="Sigma_54_int_dom_ATP-bd_2"/>
</dbReference>
<dbReference type="OrthoDB" id="5485507at2"/>
<dbReference type="InterPro" id="IPR000253">
    <property type="entry name" value="FHA_dom"/>
</dbReference>
<dbReference type="GO" id="GO:0006355">
    <property type="term" value="P:regulation of DNA-templated transcription"/>
    <property type="evidence" value="ECO:0007669"/>
    <property type="project" value="InterPro"/>
</dbReference>
<dbReference type="InterPro" id="IPR008984">
    <property type="entry name" value="SMAD_FHA_dom_sf"/>
</dbReference>
<evidence type="ECO:0000259" key="6">
    <source>
        <dbReference type="PROSITE" id="PS50045"/>
    </source>
</evidence>
<dbReference type="Gene3D" id="2.60.200.20">
    <property type="match status" value="1"/>
</dbReference>
<feature type="region of interest" description="Disordered" evidence="4">
    <location>
        <begin position="1"/>
        <end position="87"/>
    </location>
</feature>
<dbReference type="Gene3D" id="1.10.8.60">
    <property type="match status" value="1"/>
</dbReference>
<evidence type="ECO:0000256" key="1">
    <source>
        <dbReference type="ARBA" id="ARBA00022741"/>
    </source>
</evidence>
<evidence type="ECO:0000259" key="5">
    <source>
        <dbReference type="PROSITE" id="PS50006"/>
    </source>
</evidence>
<dbReference type="Pfam" id="PF00498">
    <property type="entry name" value="FHA"/>
    <property type="match status" value="1"/>
</dbReference>
<dbReference type="GO" id="GO:0005524">
    <property type="term" value="F:ATP binding"/>
    <property type="evidence" value="ECO:0007669"/>
    <property type="project" value="UniProtKB-KW"/>
</dbReference>
<dbReference type="CDD" id="cd00009">
    <property type="entry name" value="AAA"/>
    <property type="match status" value="1"/>
</dbReference>
<dbReference type="SMART" id="SM00240">
    <property type="entry name" value="FHA"/>
    <property type="match status" value="1"/>
</dbReference>
<feature type="domain" description="FHA" evidence="5">
    <location>
        <begin position="129"/>
        <end position="178"/>
    </location>
</feature>
<dbReference type="PANTHER" id="PTHR32071:SF117">
    <property type="entry name" value="PTS-DEPENDENT DIHYDROXYACETONE KINASE OPERON REGULATORY PROTEIN-RELATED"/>
    <property type="match status" value="1"/>
</dbReference>
<dbReference type="PROSITE" id="PS50006">
    <property type="entry name" value="FHA_DOMAIN"/>
    <property type="match status" value="1"/>
</dbReference>
<keyword evidence="3" id="KW-0238">DNA-binding</keyword>
<dbReference type="InterPro" id="IPR009057">
    <property type="entry name" value="Homeodomain-like_sf"/>
</dbReference>
<dbReference type="GO" id="GO:0003677">
    <property type="term" value="F:DNA binding"/>
    <property type="evidence" value="ECO:0007669"/>
    <property type="project" value="UniProtKB-KW"/>
</dbReference>
<feature type="compositionally biased region" description="Basic residues" evidence="4">
    <location>
        <begin position="28"/>
        <end position="40"/>
    </location>
</feature>
<dbReference type="PROSITE" id="PS00676">
    <property type="entry name" value="SIGMA54_INTERACT_2"/>
    <property type="match status" value="1"/>
</dbReference>
<dbReference type="Pfam" id="PF25601">
    <property type="entry name" value="AAA_lid_14"/>
    <property type="match status" value="1"/>
</dbReference>
<dbReference type="PROSITE" id="PS50045">
    <property type="entry name" value="SIGMA54_INTERACT_4"/>
    <property type="match status" value="1"/>
</dbReference>
<reference evidence="7 8" key="1">
    <citation type="submission" date="2019-06" db="EMBL/GenBank/DDBJ databases">
        <authorList>
            <person name="Livingstone P."/>
            <person name="Whitworth D."/>
        </authorList>
    </citation>
    <scope>NUCLEOTIDE SEQUENCE [LARGE SCALE GENOMIC DNA]</scope>
    <source>
        <strain evidence="7 8">AM401</strain>
    </source>
</reference>
<dbReference type="FunFam" id="3.40.50.300:FF:000006">
    <property type="entry name" value="DNA-binding transcriptional regulator NtrC"/>
    <property type="match status" value="1"/>
</dbReference>
<dbReference type="SUPFAM" id="SSF49879">
    <property type="entry name" value="SMAD/FHA domain"/>
    <property type="match status" value="1"/>
</dbReference>